<dbReference type="InterPro" id="IPR029052">
    <property type="entry name" value="Metallo-depent_PP-like"/>
</dbReference>
<accession>A0ABW4Z9A0</accession>
<protein>
    <submittedName>
        <fullName evidence="1">Metallophosphoesterase family protein</fullName>
        <ecNumber evidence="1">3.1.-.-</ecNumber>
    </submittedName>
</protein>
<reference evidence="2" key="1">
    <citation type="journal article" date="2019" name="Int. J. Syst. Evol. Microbiol.">
        <title>The Global Catalogue of Microorganisms (GCM) 10K type strain sequencing project: providing services to taxonomists for standard genome sequencing and annotation.</title>
        <authorList>
            <consortium name="The Broad Institute Genomics Platform"/>
            <consortium name="The Broad Institute Genome Sequencing Center for Infectious Disease"/>
            <person name="Wu L."/>
            <person name="Ma J."/>
        </authorList>
    </citation>
    <scope>NUCLEOTIDE SEQUENCE [LARGE SCALE GENOMIC DNA]</scope>
    <source>
        <strain evidence="2">CCUG 57942</strain>
    </source>
</reference>
<evidence type="ECO:0000313" key="2">
    <source>
        <dbReference type="Proteomes" id="UP001597389"/>
    </source>
</evidence>
<dbReference type="EMBL" id="JBHUJB010000025">
    <property type="protein sequence ID" value="MFD2158484.1"/>
    <property type="molecule type" value="Genomic_DNA"/>
</dbReference>
<dbReference type="InterPro" id="IPR051918">
    <property type="entry name" value="STPP_CPPED1"/>
</dbReference>
<dbReference type="GO" id="GO:0016787">
    <property type="term" value="F:hydrolase activity"/>
    <property type="evidence" value="ECO:0007669"/>
    <property type="project" value="UniProtKB-KW"/>
</dbReference>
<name>A0ABW4Z9A0_9BACT</name>
<dbReference type="SUPFAM" id="SSF56300">
    <property type="entry name" value="Metallo-dependent phosphatases"/>
    <property type="match status" value="1"/>
</dbReference>
<dbReference type="Gene3D" id="3.60.21.10">
    <property type="match status" value="1"/>
</dbReference>
<keyword evidence="1" id="KW-0378">Hydrolase</keyword>
<dbReference type="RefSeq" id="WP_377089058.1">
    <property type="nucleotide sequence ID" value="NZ_JBHSJL010000014.1"/>
</dbReference>
<organism evidence="1 2">
    <name type="scientific">Rubritalea tangerina</name>
    <dbReference type="NCBI Taxonomy" id="430798"/>
    <lineage>
        <taxon>Bacteria</taxon>
        <taxon>Pseudomonadati</taxon>
        <taxon>Verrucomicrobiota</taxon>
        <taxon>Verrucomicrobiia</taxon>
        <taxon>Verrucomicrobiales</taxon>
        <taxon>Rubritaleaceae</taxon>
        <taxon>Rubritalea</taxon>
    </lineage>
</organism>
<dbReference type="Proteomes" id="UP001597389">
    <property type="component" value="Unassembled WGS sequence"/>
</dbReference>
<dbReference type="EC" id="3.1.-.-" evidence="1"/>
<dbReference type="PANTHER" id="PTHR43143:SF1">
    <property type="entry name" value="SERINE_THREONINE-PROTEIN PHOSPHATASE CPPED1"/>
    <property type="match status" value="1"/>
</dbReference>
<evidence type="ECO:0000313" key="1">
    <source>
        <dbReference type="EMBL" id="MFD2158484.1"/>
    </source>
</evidence>
<proteinExistence type="predicted"/>
<gene>
    <name evidence="1" type="ORF">ACFSW8_06205</name>
</gene>
<keyword evidence="2" id="KW-1185">Reference proteome</keyword>
<dbReference type="PANTHER" id="PTHR43143">
    <property type="entry name" value="METALLOPHOSPHOESTERASE, CALCINEURIN SUPERFAMILY"/>
    <property type="match status" value="1"/>
</dbReference>
<sequence length="313" mass="34742">MHTTRRNSLKLIAAGTTSIFLPSALQAKVAKLPKAVAFGLIADPHIGFVDDAPTRLEAFLETMKSVKPDALIQLGDFATPDAKQQPHIDKFNQAQEHTLHVMGNHDLDHRKTREDVLKSWGMPATYYTQEISGIKIIVLDGNEKGSPTHHTHGGYPSYIGPKQQTWLKKELSDATTPVLIVSHQPLAGDGAVDNAKEMQSILSSHKDKILLAINGHSHLDSHHEIDDIHYLHINSASYFWLGGKVRLAKYKDPLFTTLRINPTKGTITLDAKKSTWLKDIKNVDDLLTKNKQNLKGRVHPSISAQHLTNIKAL</sequence>
<comment type="caution">
    <text evidence="1">The sequence shown here is derived from an EMBL/GenBank/DDBJ whole genome shotgun (WGS) entry which is preliminary data.</text>
</comment>